<feature type="transmembrane region" description="Helical" evidence="1">
    <location>
        <begin position="137"/>
        <end position="155"/>
    </location>
</feature>
<name>A0ABY7K5E6_9ACTN</name>
<protein>
    <recommendedName>
        <fullName evidence="4">Flagellar motor switch protein FliG C-terminal domain-containing protein</fullName>
    </recommendedName>
</protein>
<evidence type="ECO:0008006" key="4">
    <source>
        <dbReference type="Google" id="ProtNLM"/>
    </source>
</evidence>
<proteinExistence type="predicted"/>
<keyword evidence="3" id="KW-1185">Reference proteome</keyword>
<keyword evidence="1" id="KW-1133">Transmembrane helix</keyword>
<evidence type="ECO:0000313" key="2">
    <source>
        <dbReference type="EMBL" id="WAX58326.1"/>
    </source>
</evidence>
<sequence>MRDVSAVKVKDALGLPDWRHLTKEHVLQLMAMLSDMDSRIAGDILGQLPDIAMFARVVIDDVSKGHDATLSSNARSMELAHEVQMARLGLLKGELSKDLSSEDRLRLVKEVRDVHADAQAKDAENKQFLSEQFDKRLMGVLVSAVAVASVVFAAAKAGAKQSALAA</sequence>
<evidence type="ECO:0000313" key="3">
    <source>
        <dbReference type="Proteomes" id="UP001164693"/>
    </source>
</evidence>
<dbReference type="RefSeq" id="WP_269444875.1">
    <property type="nucleotide sequence ID" value="NZ_CP097463.1"/>
</dbReference>
<accession>A0ABY7K5E6</accession>
<keyword evidence="1" id="KW-0472">Membrane</keyword>
<organism evidence="2 3">
    <name type="scientific">Jatrophihabitans cynanchi</name>
    <dbReference type="NCBI Taxonomy" id="2944128"/>
    <lineage>
        <taxon>Bacteria</taxon>
        <taxon>Bacillati</taxon>
        <taxon>Actinomycetota</taxon>
        <taxon>Actinomycetes</taxon>
        <taxon>Jatrophihabitantales</taxon>
        <taxon>Jatrophihabitantaceae</taxon>
        <taxon>Jatrophihabitans</taxon>
    </lineage>
</organism>
<gene>
    <name evidence="2" type="ORF">M6B22_06050</name>
</gene>
<dbReference type="EMBL" id="CP097463">
    <property type="protein sequence ID" value="WAX58326.1"/>
    <property type="molecule type" value="Genomic_DNA"/>
</dbReference>
<dbReference type="Proteomes" id="UP001164693">
    <property type="component" value="Chromosome"/>
</dbReference>
<reference evidence="2" key="1">
    <citation type="submission" date="2022-05" db="EMBL/GenBank/DDBJ databases">
        <title>Jatrophihabitans sp. SB3-54 whole genome sequence.</title>
        <authorList>
            <person name="Suh M.K."/>
            <person name="Eom M.K."/>
            <person name="Kim J.S."/>
            <person name="Kim H.S."/>
            <person name="Do H.E."/>
            <person name="Shin Y.K."/>
            <person name="Lee J.-S."/>
        </authorList>
    </citation>
    <scope>NUCLEOTIDE SEQUENCE</scope>
    <source>
        <strain evidence="2">SB3-54</strain>
    </source>
</reference>
<keyword evidence="1" id="KW-0812">Transmembrane</keyword>
<evidence type="ECO:0000256" key="1">
    <source>
        <dbReference type="SAM" id="Phobius"/>
    </source>
</evidence>